<dbReference type="FunFam" id="3.40.640.10:FF:000004">
    <property type="entry name" value="Acetylornithine aminotransferase"/>
    <property type="match status" value="1"/>
</dbReference>
<keyword evidence="2 4" id="KW-0808">Transferase</keyword>
<dbReference type="NCBIfam" id="TIGR00707">
    <property type="entry name" value="argD"/>
    <property type="match status" value="1"/>
</dbReference>
<organism evidence="5 6">
    <name type="scientific">Buchnera aphidicola</name>
    <name type="common">Hyperomyzus lactucae</name>
    <dbReference type="NCBI Taxonomy" id="1241860"/>
    <lineage>
        <taxon>Bacteria</taxon>
        <taxon>Pseudomonadati</taxon>
        <taxon>Pseudomonadota</taxon>
        <taxon>Gammaproteobacteria</taxon>
        <taxon>Enterobacterales</taxon>
        <taxon>Erwiniaceae</taxon>
        <taxon>Buchnera</taxon>
    </lineage>
</organism>
<dbReference type="CDD" id="cd00610">
    <property type="entry name" value="OAT_like"/>
    <property type="match status" value="1"/>
</dbReference>
<comment type="cofactor">
    <cofactor evidence="4">
        <name>pyridoxal 5'-phosphate</name>
        <dbReference type="ChEBI" id="CHEBI:597326"/>
    </cofactor>
    <text evidence="4">Binds 1 pyridoxal phosphate per subunit.</text>
</comment>
<dbReference type="OrthoDB" id="9801052at2"/>
<feature type="binding site" evidence="4">
    <location>
        <position position="141"/>
    </location>
    <ligand>
        <name>pyridoxal 5'-phosphate</name>
        <dbReference type="ChEBI" id="CHEBI:597326"/>
    </ligand>
</feature>
<dbReference type="GO" id="GO:0009089">
    <property type="term" value="P:lysine biosynthetic process via diaminopimelate"/>
    <property type="evidence" value="ECO:0007669"/>
    <property type="project" value="UniProtKB-UniRule"/>
</dbReference>
<dbReference type="GO" id="GO:0006526">
    <property type="term" value="P:L-arginine biosynthetic process"/>
    <property type="evidence" value="ECO:0007669"/>
    <property type="project" value="UniProtKB-UniRule"/>
</dbReference>
<dbReference type="NCBIfam" id="TIGR03246">
    <property type="entry name" value="arg_catab_astC"/>
    <property type="match status" value="1"/>
</dbReference>
<feature type="binding site" evidence="4">
    <location>
        <begin position="226"/>
        <end position="229"/>
    </location>
    <ligand>
        <name>pyridoxal 5'-phosphate</name>
        <dbReference type="ChEBI" id="CHEBI:597326"/>
    </ligand>
</feature>
<dbReference type="NCBIfam" id="NF002325">
    <property type="entry name" value="PRK01278.1"/>
    <property type="match status" value="1"/>
</dbReference>
<evidence type="ECO:0000256" key="3">
    <source>
        <dbReference type="ARBA" id="ARBA00022898"/>
    </source>
</evidence>
<dbReference type="GO" id="GO:0042802">
    <property type="term" value="F:identical protein binding"/>
    <property type="evidence" value="ECO:0007669"/>
    <property type="project" value="TreeGrafter"/>
</dbReference>
<sequence length="405" mass="45154">MISKKTLITRDNFDKLILPFYNPVSFIPVKGKGSRIWDQDGKEYIDFSGGIAVTSLGHCHSLLNKALKKQSKMLWHVSNFFTNEPTLKLAKKLTSFSFASKVFFANSGAEANEAAFKLARYYSCKRYNLKKNKIISFYNSFHGRTFFTVSVGGQSKYSDSFGPKPSGIIHASFNDINTVKNLINEHVCAIVVELIQGEGGIIPATKSFIKELRLLCNQHNIILIFDEIQTGIGRTGKLFSYEHYGVTPDILTLAKSLGGGFPISAMLATDEIASVIKVGIHGTTYGGNPLACAIAESVIDIVNTEKVLSGVEKKFKQIVFELNIINKHFNIFEEIRGRGLLIGIVLKSKYSYKIREILKFSFLEGVIFLTAGNNVIRLAPSLIISKIDIIEGMKRFHRALERCLF</sequence>
<dbReference type="RefSeq" id="WP_158358103.1">
    <property type="nucleotide sequence ID" value="NZ_CP034876.1"/>
</dbReference>
<keyword evidence="4" id="KW-0055">Arginine biosynthesis</keyword>
<accession>A0A4D6Y5J9</accession>
<evidence type="ECO:0000256" key="4">
    <source>
        <dbReference type="HAMAP-Rule" id="MF_01107"/>
    </source>
</evidence>
<dbReference type="AlphaFoldDB" id="A0A4D6Y5J9"/>
<feature type="binding site" evidence="4">
    <location>
        <position position="284"/>
    </location>
    <ligand>
        <name>pyridoxal 5'-phosphate</name>
        <dbReference type="ChEBI" id="CHEBI:597326"/>
    </ligand>
</feature>
<dbReference type="GO" id="GO:0003992">
    <property type="term" value="F:N2-acetyl-L-ornithine:2-oxoglutarate 5-aminotransferase activity"/>
    <property type="evidence" value="ECO:0007669"/>
    <property type="project" value="UniProtKB-UniRule"/>
</dbReference>
<dbReference type="GO" id="GO:0030170">
    <property type="term" value="F:pyridoxal phosphate binding"/>
    <property type="evidence" value="ECO:0007669"/>
    <property type="project" value="InterPro"/>
</dbReference>
<dbReference type="GO" id="GO:0009016">
    <property type="term" value="F:succinyldiaminopimelate transaminase activity"/>
    <property type="evidence" value="ECO:0007669"/>
    <property type="project" value="UniProtKB-UniRule"/>
</dbReference>
<dbReference type="Pfam" id="PF00202">
    <property type="entry name" value="Aminotran_3"/>
    <property type="match status" value="1"/>
</dbReference>
<feature type="modified residue" description="N6-(pyridoxal phosphate)lysine" evidence="4">
    <location>
        <position position="255"/>
    </location>
</feature>
<dbReference type="PROSITE" id="PS00600">
    <property type="entry name" value="AA_TRANSFER_CLASS_3"/>
    <property type="match status" value="1"/>
</dbReference>
<dbReference type="PANTHER" id="PTHR11986">
    <property type="entry name" value="AMINOTRANSFERASE CLASS III"/>
    <property type="match status" value="1"/>
</dbReference>
<evidence type="ECO:0000313" key="6">
    <source>
        <dbReference type="Proteomes" id="UP000298738"/>
    </source>
</evidence>
<dbReference type="EC" id="2.6.1.11" evidence="4"/>
<evidence type="ECO:0000256" key="2">
    <source>
        <dbReference type="ARBA" id="ARBA00022679"/>
    </source>
</evidence>
<dbReference type="UniPathway" id="UPA00034">
    <property type="reaction ID" value="UER00020"/>
</dbReference>
<dbReference type="GO" id="GO:0005737">
    <property type="term" value="C:cytoplasm"/>
    <property type="evidence" value="ECO:0007669"/>
    <property type="project" value="UniProtKB-SubCell"/>
</dbReference>
<dbReference type="InterPro" id="IPR004636">
    <property type="entry name" value="AcOrn/SuccOrn_fam"/>
</dbReference>
<dbReference type="NCBIfam" id="NF003468">
    <property type="entry name" value="PRK05093.1"/>
    <property type="match status" value="1"/>
</dbReference>
<dbReference type="Proteomes" id="UP000298738">
    <property type="component" value="Chromosome"/>
</dbReference>
<comment type="pathway">
    <text evidence="4">Amino-acid biosynthesis; L-lysine biosynthesis via DAP pathway; LL-2,6-diaminopimelate from (S)-tetrahydrodipicolinate (succinylase route): step 2/3.</text>
</comment>
<dbReference type="Gene3D" id="3.90.1150.10">
    <property type="entry name" value="Aspartate Aminotransferase, domain 1"/>
    <property type="match status" value="1"/>
</dbReference>
<dbReference type="InterPro" id="IPR050103">
    <property type="entry name" value="Class-III_PLP-dep_AT"/>
</dbReference>
<proteinExistence type="inferred from homology"/>
<dbReference type="InterPro" id="IPR015422">
    <property type="entry name" value="PyrdxlP-dep_Trfase_small"/>
</dbReference>
<keyword evidence="3 4" id="KW-0663">Pyridoxal phosphate</keyword>
<feature type="binding site" evidence="4">
    <location>
        <position position="144"/>
    </location>
    <ligand>
        <name>N(2)-acetyl-L-ornithine</name>
        <dbReference type="ChEBI" id="CHEBI:57805"/>
    </ligand>
</feature>
<dbReference type="InterPro" id="IPR015421">
    <property type="entry name" value="PyrdxlP-dep_Trfase_major"/>
</dbReference>
<keyword evidence="4" id="KW-0963">Cytoplasm</keyword>
<feature type="binding site" evidence="4">
    <location>
        <begin position="108"/>
        <end position="109"/>
    </location>
    <ligand>
        <name>pyridoxal 5'-phosphate</name>
        <dbReference type="ChEBI" id="CHEBI:597326"/>
    </ligand>
</feature>
<dbReference type="PANTHER" id="PTHR11986:SF113">
    <property type="entry name" value="SUCCINYLORNITHINE TRANSAMINASE"/>
    <property type="match status" value="1"/>
</dbReference>
<evidence type="ECO:0000313" key="5">
    <source>
        <dbReference type="EMBL" id="QCI21241.1"/>
    </source>
</evidence>
<evidence type="ECO:0000256" key="1">
    <source>
        <dbReference type="ARBA" id="ARBA00022576"/>
    </source>
</evidence>
<comment type="similarity">
    <text evidence="4">Belongs to the class-III pyridoxal-phosphate-dependent aminotransferase family. ArgD subfamily.</text>
</comment>
<comment type="subcellular location">
    <subcellularLocation>
        <location evidence="4">Cytoplasm</location>
    </subcellularLocation>
</comment>
<keyword evidence="1 4" id="KW-0032">Aminotransferase</keyword>
<dbReference type="InterPro" id="IPR049704">
    <property type="entry name" value="Aminotrans_3_PPA_site"/>
</dbReference>
<dbReference type="PIRSF" id="PIRSF000521">
    <property type="entry name" value="Transaminase_4ab_Lys_Orn"/>
    <property type="match status" value="1"/>
</dbReference>
<dbReference type="InterPro" id="IPR005814">
    <property type="entry name" value="Aminotrans_3"/>
</dbReference>
<feature type="binding site" evidence="4">
    <location>
        <position position="283"/>
    </location>
    <ligand>
        <name>N(2)-acetyl-L-ornithine</name>
        <dbReference type="ChEBI" id="CHEBI:57805"/>
    </ligand>
</feature>
<dbReference type="HAMAP" id="MF_01107">
    <property type="entry name" value="ArgD_aminotrans_3"/>
    <property type="match status" value="1"/>
</dbReference>
<comment type="catalytic activity">
    <reaction evidence="4">
        <text>N(2)-acetyl-L-ornithine + 2-oxoglutarate = N-acetyl-L-glutamate 5-semialdehyde + L-glutamate</text>
        <dbReference type="Rhea" id="RHEA:18049"/>
        <dbReference type="ChEBI" id="CHEBI:16810"/>
        <dbReference type="ChEBI" id="CHEBI:29123"/>
        <dbReference type="ChEBI" id="CHEBI:29985"/>
        <dbReference type="ChEBI" id="CHEBI:57805"/>
        <dbReference type="EC" id="2.6.1.11"/>
    </reaction>
</comment>
<gene>
    <name evidence="4" type="primary">argD</name>
    <name evidence="4" type="synonym">dapC</name>
    <name evidence="5" type="ORF">D9V68_02725</name>
</gene>
<dbReference type="EC" id="2.6.1.17" evidence="4"/>
<dbReference type="InterPro" id="IPR017652">
    <property type="entry name" value="Ac/SucOrn_transaminase_bac"/>
</dbReference>
<dbReference type="SUPFAM" id="SSF53383">
    <property type="entry name" value="PLP-dependent transferases"/>
    <property type="match status" value="1"/>
</dbReference>
<dbReference type="EMBL" id="CP034876">
    <property type="protein sequence ID" value="QCI21241.1"/>
    <property type="molecule type" value="Genomic_DNA"/>
</dbReference>
<keyword evidence="4" id="KW-0028">Amino-acid biosynthesis</keyword>
<protein>
    <recommendedName>
        <fullName evidence="4">Acetylornithine/succinyldiaminopimelate aminotransferase</fullName>
        <shortName evidence="4">ACOAT</shortName>
        <shortName evidence="4">DapATase</shortName>
        <shortName evidence="4">Succinyldiaminopimelate transferase</shortName>
        <ecNumber evidence="4">2.6.1.11</ecNumber>
        <ecNumber evidence="4">2.6.1.17</ecNumber>
    </recommendedName>
</protein>
<reference evidence="5 6" key="2">
    <citation type="submission" date="2019-05" db="EMBL/GenBank/DDBJ databases">
        <title>Genome evolution of the obligate endosymbiont Buchnera aphidicola.</title>
        <authorList>
            <person name="Moran N.A."/>
        </authorList>
    </citation>
    <scope>NUCLEOTIDE SEQUENCE [LARGE SCALE GENOMIC DNA]</scope>
    <source>
        <strain evidence="5 6">Hla</strain>
    </source>
</reference>
<comment type="pathway">
    <text evidence="4">Amino-acid biosynthesis; L-arginine biosynthesis; N(2)-acetyl-L-ornithine from L-glutamate: step 4/4.</text>
</comment>
<keyword evidence="4" id="KW-0457">Lysine biosynthesis</keyword>
<dbReference type="UniPathway" id="UPA00068">
    <property type="reaction ID" value="UER00109"/>
</dbReference>
<dbReference type="InterPro" id="IPR015424">
    <property type="entry name" value="PyrdxlP-dep_Trfase"/>
</dbReference>
<name>A0A4D6Y5J9_9GAMM</name>
<reference evidence="5 6" key="1">
    <citation type="submission" date="2018-12" db="EMBL/GenBank/DDBJ databases">
        <authorList>
            <person name="Chong R.A."/>
        </authorList>
    </citation>
    <scope>NUCLEOTIDE SEQUENCE [LARGE SCALE GENOMIC DNA]</scope>
    <source>
        <strain evidence="5 6">Hla</strain>
    </source>
</reference>
<comment type="function">
    <text evidence="4">Involved in both the arginine and lysine biosynthetic pathways.</text>
</comment>
<comment type="subunit">
    <text evidence="4">Homodimer.</text>
</comment>
<dbReference type="Gene3D" id="3.40.640.10">
    <property type="entry name" value="Type I PLP-dependent aspartate aminotransferase-like (Major domain)"/>
    <property type="match status" value="1"/>
</dbReference>
<comment type="catalytic activity">
    <reaction evidence="4">
        <text>N-succinyl-(2S,6S)-2,6-diaminopimelate + 2-oxoglutarate = (S)-2-succinylamino-6-oxoheptanedioate + L-glutamate</text>
        <dbReference type="Rhea" id="RHEA:11960"/>
        <dbReference type="ChEBI" id="CHEBI:15685"/>
        <dbReference type="ChEBI" id="CHEBI:16810"/>
        <dbReference type="ChEBI" id="CHEBI:29985"/>
        <dbReference type="ChEBI" id="CHEBI:58087"/>
        <dbReference type="EC" id="2.6.1.17"/>
    </reaction>
</comment>